<keyword evidence="2" id="KW-1185">Reference proteome</keyword>
<organism evidence="1 2">
    <name type="scientific">Colocasia esculenta</name>
    <name type="common">Wild taro</name>
    <name type="synonym">Arum esculentum</name>
    <dbReference type="NCBI Taxonomy" id="4460"/>
    <lineage>
        <taxon>Eukaryota</taxon>
        <taxon>Viridiplantae</taxon>
        <taxon>Streptophyta</taxon>
        <taxon>Embryophyta</taxon>
        <taxon>Tracheophyta</taxon>
        <taxon>Spermatophyta</taxon>
        <taxon>Magnoliopsida</taxon>
        <taxon>Liliopsida</taxon>
        <taxon>Araceae</taxon>
        <taxon>Aroideae</taxon>
        <taxon>Colocasieae</taxon>
        <taxon>Colocasia</taxon>
    </lineage>
</organism>
<protein>
    <submittedName>
        <fullName evidence="1">Uncharacterized protein</fullName>
    </submittedName>
</protein>
<dbReference type="EMBL" id="NMUH01005090">
    <property type="protein sequence ID" value="MQM11770.1"/>
    <property type="molecule type" value="Genomic_DNA"/>
</dbReference>
<name>A0A843X5Q5_COLES</name>
<reference evidence="1" key="1">
    <citation type="submission" date="2017-07" db="EMBL/GenBank/DDBJ databases">
        <title>Taro Niue Genome Assembly and Annotation.</title>
        <authorList>
            <person name="Atibalentja N."/>
            <person name="Keating K."/>
            <person name="Fields C.J."/>
        </authorList>
    </citation>
    <scope>NUCLEOTIDE SEQUENCE</scope>
    <source>
        <strain evidence="1">Niue_2</strain>
        <tissue evidence="1">Leaf</tissue>
    </source>
</reference>
<accession>A0A843X5Q5</accession>
<sequence length="9" mass="1036">MSAWSDVIQ</sequence>
<evidence type="ECO:0000313" key="2">
    <source>
        <dbReference type="Proteomes" id="UP000652761"/>
    </source>
</evidence>
<gene>
    <name evidence="1" type="ORF">Taro_044680</name>
</gene>
<comment type="caution">
    <text evidence="1">The sequence shown here is derived from an EMBL/GenBank/DDBJ whole genome shotgun (WGS) entry which is preliminary data.</text>
</comment>
<dbReference type="Proteomes" id="UP000652761">
    <property type="component" value="Unassembled WGS sequence"/>
</dbReference>
<evidence type="ECO:0000313" key="1">
    <source>
        <dbReference type="EMBL" id="MQM11770.1"/>
    </source>
</evidence>
<proteinExistence type="predicted"/>